<name>A0A4Y9LNM5_9BRAD</name>
<evidence type="ECO:0000313" key="2">
    <source>
        <dbReference type="EMBL" id="TFV44941.1"/>
    </source>
</evidence>
<feature type="compositionally biased region" description="Polar residues" evidence="1">
    <location>
        <begin position="67"/>
        <end position="83"/>
    </location>
</feature>
<organism evidence="2 3">
    <name type="scientific">Bradyrhizobium niftali</name>
    <dbReference type="NCBI Taxonomy" id="2560055"/>
    <lineage>
        <taxon>Bacteria</taxon>
        <taxon>Pseudomonadati</taxon>
        <taxon>Pseudomonadota</taxon>
        <taxon>Alphaproteobacteria</taxon>
        <taxon>Hyphomicrobiales</taxon>
        <taxon>Nitrobacteraceae</taxon>
        <taxon>Bradyrhizobium</taxon>
    </lineage>
</organism>
<dbReference type="EMBL" id="SPQT01000016">
    <property type="protein sequence ID" value="TFV44941.1"/>
    <property type="molecule type" value="Genomic_DNA"/>
</dbReference>
<keyword evidence="3" id="KW-1185">Reference proteome</keyword>
<dbReference type="OrthoDB" id="8255468at2"/>
<evidence type="ECO:0000313" key="3">
    <source>
        <dbReference type="Proteomes" id="UP000297966"/>
    </source>
</evidence>
<protein>
    <submittedName>
        <fullName evidence="2">Uncharacterized protein</fullName>
    </submittedName>
</protein>
<feature type="region of interest" description="Disordered" evidence="1">
    <location>
        <begin position="18"/>
        <end position="40"/>
    </location>
</feature>
<dbReference type="AlphaFoldDB" id="A0A4Y9LNM5"/>
<reference evidence="2 3" key="1">
    <citation type="submission" date="2019-03" db="EMBL/GenBank/DDBJ databases">
        <title>Bradyrhizobium diversity isolated from nodules of Chamaecrista fasciculata.</title>
        <authorList>
            <person name="Klepa M.S."/>
            <person name="Urquiaga M.O."/>
            <person name="Hungria M."/>
            <person name="Delamuta J.R."/>
        </authorList>
    </citation>
    <scope>NUCLEOTIDE SEQUENCE [LARGE SCALE GENOMIC DNA]</scope>
    <source>
        <strain evidence="2 3">CNPSo 3448</strain>
    </source>
</reference>
<accession>A0A4Y9LNM5</accession>
<evidence type="ECO:0000256" key="1">
    <source>
        <dbReference type="SAM" id="MobiDB-lite"/>
    </source>
</evidence>
<sequence>MTTRSGLHRDRAVRTLYAMNRSGAGERRRTQPTRSSQKIQEKWMKLVKTSAIACALAALIATPVFAQGTSAGTKPGGTVQSKPMQGGASASEDEDLGTQQGAAGEKMGMKSTKGTKGAVGTTGSAAHKGTVDDSASGSPATGKRY</sequence>
<comment type="caution">
    <text evidence="2">The sequence shown here is derived from an EMBL/GenBank/DDBJ whole genome shotgun (WGS) entry which is preliminary data.</text>
</comment>
<feature type="compositionally biased region" description="Low complexity" evidence="1">
    <location>
        <begin position="104"/>
        <end position="126"/>
    </location>
</feature>
<proteinExistence type="predicted"/>
<dbReference type="Proteomes" id="UP000297966">
    <property type="component" value="Unassembled WGS sequence"/>
</dbReference>
<gene>
    <name evidence="2" type="ORF">E4K65_25685</name>
</gene>
<feature type="region of interest" description="Disordered" evidence="1">
    <location>
        <begin position="67"/>
        <end position="145"/>
    </location>
</feature>